<dbReference type="GO" id="GO:0005886">
    <property type="term" value="C:plasma membrane"/>
    <property type="evidence" value="ECO:0007669"/>
    <property type="project" value="TreeGrafter"/>
</dbReference>
<dbReference type="Pfam" id="PF00109">
    <property type="entry name" value="ketoacyl-synt"/>
    <property type="match status" value="1"/>
</dbReference>
<dbReference type="SUPFAM" id="SSF55048">
    <property type="entry name" value="Probable ACP-binding domain of malonyl-CoA ACP transacylase"/>
    <property type="match status" value="1"/>
</dbReference>
<dbReference type="GO" id="GO:0031177">
    <property type="term" value="F:phosphopantetheine binding"/>
    <property type="evidence" value="ECO:0007669"/>
    <property type="project" value="InterPro"/>
</dbReference>
<dbReference type="SMART" id="SM00822">
    <property type="entry name" value="PKS_KR"/>
    <property type="match status" value="1"/>
</dbReference>
<evidence type="ECO:0000256" key="2">
    <source>
        <dbReference type="ARBA" id="ARBA00022553"/>
    </source>
</evidence>
<dbReference type="InterPro" id="IPR014043">
    <property type="entry name" value="Acyl_transferase_dom"/>
</dbReference>
<dbReference type="InterPro" id="IPR050091">
    <property type="entry name" value="PKS_NRPS_Biosynth_Enz"/>
</dbReference>
<sequence>MTTPAQQHPGSVAIIGMAARLPGSDRVDRFWHDLREGVERVVEHTREEMLARGASEQQVDDEYWVNASAPLADAESFDAAFFGYSAREAAAMDPQHRIFLECAHHGLEDAGYDPTRFPGLIGVYAGATMNTYVHYNLMANADVASVIGDLQTMIGNDKDYLATRVSYKLDLRGPSMAVQTACSSSLVAVHMACRALLDDECDIALAGGTSLRMPHGAGYLANPGGTSARDGHCRAFDEAAAGSVTGSGAGVVVLKKLDAALRDGDTVHAVIRGTAVGNDGGTKASFTAPSIEGQARTMARAIRRAGLSARDIDYVEAHGTGTPLGDPIEVAALTKAFRATTDDVGYCLLGSVKPNIGHLDAAAGIAGVIKAVLVLKNRKVPPVVNFTRPNPKLELDRSPFAVPVELTPLDSDRPLRAAVNSLGMGGTNAFTVLEEAPRARPGGPSRRRQPVLLSARDPQALDELGAALGQWTRENPHRDLADVARTLATGRRAFEHRRACVATDLEDAGYAIGAGGGSRLVTGQVASAAHVGLLFPGQGAQRVGMGLRAAGGDPRLAAHLEHCLTLFGDLAGLDLRALLAPEDGDSPRAREELARTEHTQPALFAVEWALGRTLLDYGLKPRGLLGHSVGEWVAATLAGVFSLEDAVELVALRGRLLADTPEGAMLYADLPEREVRALLPDDLAVAAVNAERLTVVSGAPGPVAAFADLLAARGDVTTGSLRVTRAFHSPLVAGAADELRAAVAGRARSAPAIPVVSNVTGKPLTAEQAVDPDYWREQLLSPVRYADGVAALRALGADVLLETGPGKGLTGLRPPAEQADSLPVLVGARESEPPDLLDVLVACWARGVDVDWAACYDGERRARVPLPLYPFRKDRHWLDPRPAATTASGAPAEAQAQPRLEAERWPHRPAWLSHTPLPAGPVTALEGLPEGGVLPGGPDEPVAVVLRHERGADAEAALGRLLDTARALTAPGGRRVALVVVTEGCADPAPGRSLTDPAAAALASALRVVGQEHPGLRPCLVDGSDVDTATAAALAWRFAPGSVLAARPGVVWESVFVPGPAPADATPPTRWLVLGGSGAFGRAFAEAALAGGAERVLALDTAPRPGPADHDGRWAVVRGDAADPAAVAAALAELGPGAGVAHAVGLPGETGFAPVADLTAAQLAAHLAAKRGPADAVAAVAAGHGVREVLLVSSLAAALGGLGGFGYAAANGWLDALAQDRDDPAGTRWRAVAWEHWQDEQPDPRDPRTRHALVGKELRASAEVVLARAPEPALALSTADLATRAARLRAAAAAAPKPVRREQAAPGRAPARAAMTPMQRVVARTWSELLGIEDFGVHDNFLELGGSSLGFMQTVTKLRRVFGRELSMVELFETPTVAALATHLEGLGLVASDAGADGAPGETAPAGPPAAAAVTAAPAASAPVTAAPAAEAPAPADGDALLVDRIQAMSDDEVLALLARYEGKGE</sequence>
<dbReference type="PROSITE" id="PS00012">
    <property type="entry name" value="PHOSPHOPANTETHEINE"/>
    <property type="match status" value="1"/>
</dbReference>
<evidence type="ECO:0000259" key="5">
    <source>
        <dbReference type="PROSITE" id="PS50075"/>
    </source>
</evidence>
<evidence type="ECO:0000259" key="6">
    <source>
        <dbReference type="PROSITE" id="PS52004"/>
    </source>
</evidence>
<evidence type="ECO:0000313" key="7">
    <source>
        <dbReference type="EMBL" id="ACU38737.1"/>
    </source>
</evidence>
<dbReference type="SUPFAM" id="SSF53901">
    <property type="entry name" value="Thiolase-like"/>
    <property type="match status" value="1"/>
</dbReference>
<dbReference type="Gene3D" id="3.40.47.10">
    <property type="match status" value="1"/>
</dbReference>
<dbReference type="InterPro" id="IPR016036">
    <property type="entry name" value="Malonyl_transacylase_ACP-bd"/>
</dbReference>
<dbReference type="Pfam" id="PF22621">
    <property type="entry name" value="CurL-like_PKS_C"/>
    <property type="match status" value="1"/>
</dbReference>
<accession>C6WQP7</accession>
<dbReference type="STRING" id="446462.Amir_4911"/>
<dbReference type="KEGG" id="ami:Amir_4911"/>
<evidence type="ECO:0000256" key="3">
    <source>
        <dbReference type="ARBA" id="ARBA00022679"/>
    </source>
</evidence>
<evidence type="ECO:0000256" key="1">
    <source>
        <dbReference type="ARBA" id="ARBA00022450"/>
    </source>
</evidence>
<keyword evidence="8" id="KW-1185">Reference proteome</keyword>
<dbReference type="Gene3D" id="3.40.50.720">
    <property type="entry name" value="NAD(P)-binding Rossmann-like Domain"/>
    <property type="match status" value="1"/>
</dbReference>
<dbReference type="GO" id="GO:0004312">
    <property type="term" value="F:fatty acid synthase activity"/>
    <property type="evidence" value="ECO:0007669"/>
    <property type="project" value="TreeGrafter"/>
</dbReference>
<dbReference type="Gene3D" id="1.10.1200.10">
    <property type="entry name" value="ACP-like"/>
    <property type="match status" value="1"/>
</dbReference>
<dbReference type="Pfam" id="PF00698">
    <property type="entry name" value="Acyl_transf_1"/>
    <property type="match status" value="1"/>
</dbReference>
<dbReference type="SMART" id="SM00827">
    <property type="entry name" value="PKS_AT"/>
    <property type="match status" value="1"/>
</dbReference>
<dbReference type="Gene3D" id="3.40.366.10">
    <property type="entry name" value="Malonyl-Coenzyme A Acyl Carrier Protein, domain 2"/>
    <property type="match status" value="1"/>
</dbReference>
<evidence type="ECO:0000256" key="4">
    <source>
        <dbReference type="SAM" id="MobiDB-lite"/>
    </source>
</evidence>
<dbReference type="SUPFAM" id="SSF47336">
    <property type="entry name" value="ACP-like"/>
    <property type="match status" value="1"/>
</dbReference>
<feature type="domain" description="Ketosynthase family 3 (KS3)" evidence="6">
    <location>
        <begin position="9"/>
        <end position="435"/>
    </location>
</feature>
<proteinExistence type="predicted"/>
<dbReference type="eggNOG" id="COG1020">
    <property type="taxonomic scope" value="Bacteria"/>
</dbReference>
<dbReference type="PROSITE" id="PS52004">
    <property type="entry name" value="KS3_2"/>
    <property type="match status" value="1"/>
</dbReference>
<dbReference type="SUPFAM" id="SSF52151">
    <property type="entry name" value="FabD/lysophospholipase-like"/>
    <property type="match status" value="1"/>
</dbReference>
<dbReference type="GO" id="GO:0005737">
    <property type="term" value="C:cytoplasm"/>
    <property type="evidence" value="ECO:0007669"/>
    <property type="project" value="TreeGrafter"/>
</dbReference>
<dbReference type="SMART" id="SM00823">
    <property type="entry name" value="PKS_PP"/>
    <property type="match status" value="1"/>
</dbReference>
<protein>
    <submittedName>
        <fullName evidence="7">Beta-ketoacyl synthase</fullName>
    </submittedName>
</protein>
<dbReference type="InterPro" id="IPR036736">
    <property type="entry name" value="ACP-like_sf"/>
</dbReference>
<dbReference type="GO" id="GO:0071770">
    <property type="term" value="P:DIM/DIP cell wall layer assembly"/>
    <property type="evidence" value="ECO:0007669"/>
    <property type="project" value="TreeGrafter"/>
</dbReference>
<dbReference type="eggNOG" id="COG3321">
    <property type="taxonomic scope" value="Bacteria"/>
</dbReference>
<dbReference type="SUPFAM" id="SSF51735">
    <property type="entry name" value="NAD(P)-binding Rossmann-fold domains"/>
    <property type="match status" value="2"/>
</dbReference>
<dbReference type="EMBL" id="CP001630">
    <property type="protein sequence ID" value="ACU38737.1"/>
    <property type="molecule type" value="Genomic_DNA"/>
</dbReference>
<dbReference type="Pfam" id="PF00550">
    <property type="entry name" value="PP-binding"/>
    <property type="match status" value="1"/>
</dbReference>
<dbReference type="InterPro" id="IPR014030">
    <property type="entry name" value="Ketoacyl_synth_N"/>
</dbReference>
<dbReference type="InterPro" id="IPR013968">
    <property type="entry name" value="PKS_KR"/>
</dbReference>
<feature type="domain" description="Carrier" evidence="5">
    <location>
        <begin position="1313"/>
        <end position="1388"/>
    </location>
</feature>
<dbReference type="InterPro" id="IPR016039">
    <property type="entry name" value="Thiolase-like"/>
</dbReference>
<keyword evidence="3" id="KW-0808">Transferase</keyword>
<dbReference type="InterPro" id="IPR009081">
    <property type="entry name" value="PP-bd_ACP"/>
</dbReference>
<dbReference type="PANTHER" id="PTHR43775">
    <property type="entry name" value="FATTY ACID SYNTHASE"/>
    <property type="match status" value="1"/>
</dbReference>
<feature type="region of interest" description="Disordered" evidence="4">
    <location>
        <begin position="1292"/>
        <end position="1312"/>
    </location>
</feature>
<evidence type="ECO:0000313" key="8">
    <source>
        <dbReference type="Proteomes" id="UP000002213"/>
    </source>
</evidence>
<dbReference type="InterPro" id="IPR018201">
    <property type="entry name" value="Ketoacyl_synth_AS"/>
</dbReference>
<dbReference type="OrthoDB" id="9778690at2"/>
<dbReference type="PROSITE" id="PS50075">
    <property type="entry name" value="CARRIER"/>
    <property type="match status" value="1"/>
</dbReference>
<reference evidence="7 8" key="1">
    <citation type="journal article" date="2009" name="Stand. Genomic Sci.">
        <title>Complete genome sequence of Actinosynnema mirum type strain (101).</title>
        <authorList>
            <person name="Land M."/>
            <person name="Lapidus A."/>
            <person name="Mayilraj S."/>
            <person name="Chen F."/>
            <person name="Copeland A."/>
            <person name="Del Rio T.G."/>
            <person name="Nolan M."/>
            <person name="Lucas S."/>
            <person name="Tice H."/>
            <person name="Cheng J.F."/>
            <person name="Chertkov O."/>
            <person name="Bruce D."/>
            <person name="Goodwin L."/>
            <person name="Pitluck S."/>
            <person name="Rohde M."/>
            <person name="Goker M."/>
            <person name="Pati A."/>
            <person name="Ivanova N."/>
            <person name="Mavromatis K."/>
            <person name="Chen A."/>
            <person name="Palaniappan K."/>
            <person name="Hauser L."/>
            <person name="Chang Y.J."/>
            <person name="Jeffries C.C."/>
            <person name="Brettin T."/>
            <person name="Detter J.C."/>
            <person name="Han C."/>
            <person name="Chain P."/>
            <person name="Tindall B.J."/>
            <person name="Bristow J."/>
            <person name="Eisen J.A."/>
            <person name="Markowitz V."/>
            <person name="Hugenholtz P."/>
            <person name="Kyrpides N.C."/>
            <person name="Klenk H.P."/>
        </authorList>
    </citation>
    <scope>NUCLEOTIDE SEQUENCE [LARGE SCALE GENOMIC DNA]</scope>
    <source>
        <strain evidence="8">ATCC 29888 / DSM 43827 / JCM 3225 / NBRC 14064 / NCIMB 13271 / NRRL B-12336 / IMRU 3971 / 101</strain>
    </source>
</reference>
<dbReference type="Proteomes" id="UP000002213">
    <property type="component" value="Chromosome"/>
</dbReference>
<dbReference type="Gene3D" id="3.30.70.3290">
    <property type="match status" value="1"/>
</dbReference>
<keyword evidence="2" id="KW-0597">Phosphoprotein</keyword>
<name>C6WQP7_ACTMD</name>
<dbReference type="Pfam" id="PF08659">
    <property type="entry name" value="KR"/>
    <property type="match status" value="1"/>
</dbReference>
<dbReference type="InterPro" id="IPR057326">
    <property type="entry name" value="KR_dom"/>
</dbReference>
<dbReference type="PANTHER" id="PTHR43775:SF37">
    <property type="entry name" value="SI:DKEY-61P9.11"/>
    <property type="match status" value="1"/>
</dbReference>
<dbReference type="InterPro" id="IPR020841">
    <property type="entry name" value="PKS_Beta-ketoAc_synthase_dom"/>
</dbReference>
<dbReference type="GO" id="GO:0006633">
    <property type="term" value="P:fatty acid biosynthetic process"/>
    <property type="evidence" value="ECO:0007669"/>
    <property type="project" value="InterPro"/>
</dbReference>
<dbReference type="PROSITE" id="PS00606">
    <property type="entry name" value="KS3_1"/>
    <property type="match status" value="1"/>
</dbReference>
<dbReference type="HOGENOM" id="CLU_000022_35_4_11"/>
<dbReference type="Pfam" id="PF02801">
    <property type="entry name" value="Ketoacyl-synt_C"/>
    <property type="match status" value="1"/>
</dbReference>
<gene>
    <name evidence="7" type="ordered locus">Amir_4911</name>
</gene>
<dbReference type="InterPro" id="IPR001227">
    <property type="entry name" value="Ac_transferase_dom_sf"/>
</dbReference>
<keyword evidence="1" id="KW-0596">Phosphopantetheine</keyword>
<dbReference type="CDD" id="cd00833">
    <property type="entry name" value="PKS"/>
    <property type="match status" value="1"/>
</dbReference>
<dbReference type="InterPro" id="IPR006162">
    <property type="entry name" value="Ppantetheine_attach_site"/>
</dbReference>
<dbReference type="InterPro" id="IPR016035">
    <property type="entry name" value="Acyl_Trfase/lysoPLipase"/>
</dbReference>
<organism evidence="7 8">
    <name type="scientific">Actinosynnema mirum (strain ATCC 29888 / DSM 43827 / JCM 3225 / NBRC 14064 / NCIMB 13271 / NRRL B-12336 / IMRU 3971 / 101)</name>
    <dbReference type="NCBI Taxonomy" id="446462"/>
    <lineage>
        <taxon>Bacteria</taxon>
        <taxon>Bacillati</taxon>
        <taxon>Actinomycetota</taxon>
        <taxon>Actinomycetes</taxon>
        <taxon>Pseudonocardiales</taxon>
        <taxon>Pseudonocardiaceae</taxon>
        <taxon>Actinosynnema</taxon>
    </lineage>
</organism>
<dbReference type="RefSeq" id="WP_015803624.1">
    <property type="nucleotide sequence ID" value="NC_013093.1"/>
</dbReference>
<dbReference type="InterPro" id="IPR036291">
    <property type="entry name" value="NAD(P)-bd_dom_sf"/>
</dbReference>
<dbReference type="SMART" id="SM00825">
    <property type="entry name" value="PKS_KS"/>
    <property type="match status" value="1"/>
</dbReference>
<dbReference type="InterPro" id="IPR020806">
    <property type="entry name" value="PKS_PP-bd"/>
</dbReference>
<dbReference type="GO" id="GO:0004315">
    <property type="term" value="F:3-oxoacyl-[acyl-carrier-protein] synthase activity"/>
    <property type="evidence" value="ECO:0007669"/>
    <property type="project" value="InterPro"/>
</dbReference>
<dbReference type="InterPro" id="IPR014031">
    <property type="entry name" value="Ketoacyl_synth_C"/>
</dbReference>